<evidence type="ECO:0000313" key="2">
    <source>
        <dbReference type="EMBL" id="ANB76817.1"/>
    </source>
</evidence>
<sequence>MNSKRISVLSATAVALLALSGAAKAADKCSLATLNGAYGFSAQGKLIGLLDSTGGVHPFVTQQLLNDVALVIFNGSGHFKRIDTGTVGGAPKGGQTDFTGNQSGYYTVNSNCTGTMTIQYDSGVTLLLEMVVTDDARLIKAIIITETLPGAAPTIDNTPCQAPCAEAVEVSLEGRKVEAFGFR</sequence>
<evidence type="ECO:0000256" key="1">
    <source>
        <dbReference type="SAM" id="SignalP"/>
    </source>
</evidence>
<evidence type="ECO:0000313" key="3">
    <source>
        <dbReference type="Proteomes" id="UP000076852"/>
    </source>
</evidence>
<keyword evidence="3" id="KW-1185">Reference proteome</keyword>
<feature type="signal peptide" evidence="1">
    <location>
        <begin position="1"/>
        <end position="25"/>
    </location>
</feature>
<dbReference type="Proteomes" id="UP000076852">
    <property type="component" value="Chromosome 2"/>
</dbReference>
<dbReference type="KEGG" id="buz:AYM40_32175"/>
<gene>
    <name evidence="2" type="ORF">AYM40_32175</name>
</gene>
<evidence type="ECO:0008006" key="4">
    <source>
        <dbReference type="Google" id="ProtNLM"/>
    </source>
</evidence>
<feature type="chain" id="PRO_5007893957" description="Phage tail protein" evidence="1">
    <location>
        <begin position="26"/>
        <end position="183"/>
    </location>
</feature>
<proteinExistence type="predicted"/>
<name>A0A167WHY3_9BURK</name>
<reference evidence="2 3" key="1">
    <citation type="journal article" date="2016" name="Gene">
        <title>PacBio SMRT assembly of a complex multi-replicon genome reveals chlorocatechol degradative operon in a region of genome plasticity.</title>
        <authorList>
            <person name="Ricker N."/>
            <person name="Shen S.Y."/>
            <person name="Goordial J."/>
            <person name="Jin S."/>
            <person name="Fulthorpe R.R."/>
        </authorList>
    </citation>
    <scope>NUCLEOTIDE SEQUENCE [LARGE SCALE GENOMIC DNA]</scope>
    <source>
        <strain evidence="2 3">OLGA172</strain>
    </source>
</reference>
<keyword evidence="1" id="KW-0732">Signal</keyword>
<dbReference type="EMBL" id="CP014579">
    <property type="protein sequence ID" value="ANB76817.1"/>
    <property type="molecule type" value="Genomic_DNA"/>
</dbReference>
<protein>
    <recommendedName>
        <fullName evidence="4">Phage tail protein</fullName>
    </recommendedName>
</protein>
<organism evidence="2 3">
    <name type="scientific">Paraburkholderia phytofirmans OLGA172</name>
    <dbReference type="NCBI Taxonomy" id="1417228"/>
    <lineage>
        <taxon>Bacteria</taxon>
        <taxon>Pseudomonadati</taxon>
        <taxon>Pseudomonadota</taxon>
        <taxon>Betaproteobacteria</taxon>
        <taxon>Burkholderiales</taxon>
        <taxon>Burkholderiaceae</taxon>
        <taxon>Paraburkholderia</taxon>
    </lineage>
</organism>
<accession>A0A167WHY3</accession>
<dbReference type="AlphaFoldDB" id="A0A167WHY3"/>